<dbReference type="Gene3D" id="1.10.940.10">
    <property type="entry name" value="NusB-like"/>
    <property type="match status" value="1"/>
</dbReference>
<keyword evidence="3" id="KW-0694">RNA-binding</keyword>
<evidence type="ECO:0000256" key="2">
    <source>
        <dbReference type="ARBA" id="ARBA00022814"/>
    </source>
</evidence>
<dbReference type="GO" id="GO:0003723">
    <property type="term" value="F:RNA binding"/>
    <property type="evidence" value="ECO:0007669"/>
    <property type="project" value="UniProtKB-KW"/>
</dbReference>
<dbReference type="NCBIfam" id="TIGR01951">
    <property type="entry name" value="nusB"/>
    <property type="match status" value="1"/>
</dbReference>
<dbReference type="InterPro" id="IPR006027">
    <property type="entry name" value="NusB_RsmB_TIM44"/>
</dbReference>
<gene>
    <name evidence="7" type="primary">nusB</name>
    <name evidence="9" type="synonym">MYN1_Chr_354</name>
    <name evidence="7" type="ORF">PCKR_404</name>
    <name evidence="8" type="ORF">PFK_404</name>
    <name evidence="9" type="ORF">PMYN1_Chma362</name>
</gene>
<dbReference type="EMBL" id="KX897545">
    <property type="protein sequence ID" value="APP88190.1"/>
    <property type="molecule type" value="Genomic_DNA"/>
</dbReference>
<dbReference type="PANTHER" id="PTHR11078">
    <property type="entry name" value="N UTILIZATION SUBSTANCE PROTEIN B-RELATED"/>
    <property type="match status" value="1"/>
</dbReference>
<dbReference type="EMBL" id="LC490351">
    <property type="protein sequence ID" value="BBL86171.1"/>
    <property type="molecule type" value="Genomic_DNA"/>
</dbReference>
<dbReference type="InterPro" id="IPR035926">
    <property type="entry name" value="NusB-like_sf"/>
</dbReference>
<evidence type="ECO:0000256" key="4">
    <source>
        <dbReference type="ARBA" id="ARBA00023015"/>
    </source>
</evidence>
<protein>
    <submittedName>
        <fullName evidence="7">Transcription antitermination protein NusB</fullName>
    </submittedName>
</protein>
<name>A0A1L5YBW0_9EUKA</name>
<evidence type="ECO:0000313" key="7">
    <source>
        <dbReference type="EMBL" id="APP88190.1"/>
    </source>
</evidence>
<keyword evidence="2" id="KW-0889">Transcription antitermination</keyword>
<evidence type="ECO:0000313" key="10">
    <source>
        <dbReference type="Proteomes" id="UP000503178"/>
    </source>
</evidence>
<keyword evidence="5" id="KW-0804">Transcription</keyword>
<feature type="domain" description="NusB/RsmB/TIM44" evidence="6">
    <location>
        <begin position="111"/>
        <end position="199"/>
    </location>
</feature>
<organism evidence="7">
    <name type="scientific">Paulinella micropora</name>
    <dbReference type="NCBI Taxonomy" id="1928728"/>
    <lineage>
        <taxon>Eukaryota</taxon>
        <taxon>Sar</taxon>
        <taxon>Rhizaria</taxon>
        <taxon>Cercozoa</taxon>
        <taxon>Imbricatea</taxon>
        <taxon>Silicofilosea</taxon>
        <taxon>Euglyphida</taxon>
        <taxon>Paulinellidae</taxon>
        <taxon>Paulinella</taxon>
    </lineage>
</organism>
<dbReference type="GO" id="GO:0006353">
    <property type="term" value="P:DNA-templated transcription termination"/>
    <property type="evidence" value="ECO:0007669"/>
    <property type="project" value="InterPro"/>
</dbReference>
<evidence type="ECO:0000256" key="3">
    <source>
        <dbReference type="ARBA" id="ARBA00022884"/>
    </source>
</evidence>
<dbReference type="InterPro" id="IPR011605">
    <property type="entry name" value="NusB_fam"/>
</dbReference>
<comment type="similarity">
    <text evidence="1">Belongs to the NusB family.</text>
</comment>
<sequence>MQNRTVARELALLILGQIHEHNSVSQFSIEQLLHKSLNSLTQHVREGLDCAAIDLQQAQQFLLDSELINDETHLSKVRQHLRNSLERTEQALNHLSASIELPCLLMLADRDEIRQDALDRVRRVIKDRDDIDHKLDKVMENWRLIRLPRIDRDILRLASVDLHQLGTPASVACNEAVEMANRYSDEQGRRMINGILRRLTTPA</sequence>
<evidence type="ECO:0000313" key="9">
    <source>
        <dbReference type="EMBL" id="BBL86171.1"/>
    </source>
</evidence>
<reference evidence="9 10" key="2">
    <citation type="submission" date="2019-06" db="EMBL/GenBank/DDBJ databases">
        <title>A hidden player of endosymbiotic evolution: DNA virus triggered massive gene transfer.</title>
        <authorList>
            <person name="Matsuo M."/>
            <person name="Katahata A."/>
            <person name="Tachikawa M."/>
            <person name="Minakuchi Y."/>
            <person name="Noguchi H."/>
            <person name="Toyoda A."/>
            <person name="Fujiyama A."/>
            <person name="Suzuki Y."/>
            <person name="Satoh S."/>
            <person name="Nakayama T."/>
            <person name="Kamikawa R."/>
            <person name="Nomura M."/>
            <person name="Inagaki Y."/>
            <person name="Ishida K."/>
            <person name="Obokata J."/>
        </authorList>
    </citation>
    <scope>NUCLEOTIDE SEQUENCE [LARGE SCALE GENOMIC DNA]</scope>
    <source>
        <strain evidence="9 10">MYN1</strain>
    </source>
</reference>
<dbReference type="SUPFAM" id="SSF48013">
    <property type="entry name" value="NusB-like"/>
    <property type="match status" value="1"/>
</dbReference>
<evidence type="ECO:0000256" key="1">
    <source>
        <dbReference type="ARBA" id="ARBA00005952"/>
    </source>
</evidence>
<keyword evidence="7" id="KW-0934">Plastid</keyword>
<geneLocation type="plastid" evidence="7"/>
<accession>A0A1L5YBW0</accession>
<keyword evidence="4" id="KW-0805">Transcription regulation</keyword>
<dbReference type="GO" id="GO:0005829">
    <property type="term" value="C:cytosol"/>
    <property type="evidence" value="ECO:0007669"/>
    <property type="project" value="TreeGrafter"/>
</dbReference>
<dbReference type="GO" id="GO:0031564">
    <property type="term" value="P:transcription antitermination"/>
    <property type="evidence" value="ECO:0007669"/>
    <property type="project" value="UniProtKB-KW"/>
</dbReference>
<dbReference type="Proteomes" id="UP000503178">
    <property type="component" value="Chromatophore Pltd"/>
</dbReference>
<reference evidence="7" key="1">
    <citation type="journal article" date="2017" name="Protist">
        <title>Diversity of the Photosynthetic Paulinella Species, with the Description of Paulinella micropora sp. nov. and the Chromatophore Genome Sequence for strain KR01.</title>
        <authorList>
            <person name="Lhee D."/>
            <person name="Yang E.C."/>
            <person name="Kim J.I."/>
            <person name="Nakayama T."/>
            <person name="Zuccarello G."/>
            <person name="Andersen R.A."/>
            <person name="Yoon H.S."/>
        </authorList>
    </citation>
    <scope>NUCLEOTIDE SEQUENCE</scope>
    <source>
        <strain evidence="8">FK01</strain>
        <strain evidence="7">KR01</strain>
    </source>
</reference>
<dbReference type="AlphaFoldDB" id="A0A1L5YBW0"/>
<evidence type="ECO:0000256" key="5">
    <source>
        <dbReference type="ARBA" id="ARBA00023163"/>
    </source>
</evidence>
<dbReference type="Pfam" id="PF01029">
    <property type="entry name" value="NusB"/>
    <property type="match status" value="1"/>
</dbReference>
<dbReference type="PANTHER" id="PTHR11078:SF3">
    <property type="entry name" value="ANTITERMINATION NUSB DOMAIN-CONTAINING PROTEIN"/>
    <property type="match status" value="1"/>
</dbReference>
<keyword evidence="10" id="KW-1185">Reference proteome</keyword>
<proteinExistence type="inferred from homology"/>
<evidence type="ECO:0000313" key="8">
    <source>
        <dbReference type="EMBL" id="AQX44957.1"/>
    </source>
</evidence>
<dbReference type="EMBL" id="KY124271">
    <property type="protein sequence ID" value="AQX44957.1"/>
    <property type="molecule type" value="Genomic_DNA"/>
</dbReference>
<evidence type="ECO:0000259" key="6">
    <source>
        <dbReference type="Pfam" id="PF01029"/>
    </source>
</evidence>